<keyword evidence="8" id="KW-0443">Lipid metabolism</keyword>
<feature type="binding site" evidence="12">
    <location>
        <position position="173"/>
    </location>
    <ligand>
        <name>FAD</name>
        <dbReference type="ChEBI" id="CHEBI:57692"/>
    </ligand>
</feature>
<dbReference type="Pfam" id="PF22924">
    <property type="entry name" value="ACOX_C_alpha1"/>
    <property type="match status" value="1"/>
</dbReference>
<feature type="domain" description="Acyl-CoA oxidase/dehydrogenase middle" evidence="14">
    <location>
        <begin position="170"/>
        <end position="279"/>
    </location>
</feature>
<comment type="subcellular location">
    <subcellularLocation>
        <location evidence="2">Peroxisome</location>
    </subcellularLocation>
</comment>
<dbReference type="PIRSF" id="PIRSF000168">
    <property type="entry name" value="Acyl-CoA_oxidase"/>
    <property type="match status" value="1"/>
</dbReference>
<dbReference type="InterPro" id="IPR055060">
    <property type="entry name" value="ACOX_C_alpha1"/>
</dbReference>
<evidence type="ECO:0000256" key="10">
    <source>
        <dbReference type="PIRNR" id="PIRNR000168"/>
    </source>
</evidence>
<dbReference type="InterPro" id="IPR009100">
    <property type="entry name" value="AcylCoA_DH/oxidase_NM_dom_sf"/>
</dbReference>
<evidence type="ECO:0000256" key="8">
    <source>
        <dbReference type="ARBA" id="ARBA00023098"/>
    </source>
</evidence>
<sequence length="695" mass="77876">MLDDSRDGRGHRVVDAHTRALVEPSSDVIAASTSDPKEDLRLERARASFNSRELEVLLAGGKDNYKLRQRIASVMTTNEAFSKRGKYFDERDELYERTLRMYLALPSAVASMNEKEPIAVARIMRELIDEPGGLDLHLGMFIPTIQGQGDEEQRKYWIPKCVKLECVGTYAQTELGHGTYLRGLETTATYDEEREEFVVHSPTLTSTKWWPGGLGKTSTHAVVMARLFTKGVDHGVHPFVVQIRDNKTHEPLPGCTIGDIGNKMGYNAVDNGFLRFDHVRVPRRAMLMGHSKVERDGTYVPAPVAKVSYGTMVFIRSDIVMNAALYMKKAVTIAIRYNLVRRQSNADEVTGMECQVIDYQHSQRTLFPILAKAFAFHCTSDYMRRMYFEFQRDSREKKDFSALPELHATSSGLKAYCSWATKDAIEACRLTCGGHGYMNLAGFGTTLATYAPNVTYEGDNNVLCLQTARYLLKAQRKMLNGQPPVDALRYLDGASSRSALALGASLRDEKAILDAYAHRAWRLVTEASKVTGDLSPDEAMRVHMVQWIGAAKAHCAFVVMYNFVLAYDETRSRVSAETLNVLHRLVCLHGLCGMDDTMGEFLEDGHIDGEQAAEIRQEIFKLLSEIRPDAAALVDSFGLHDYFLNSALGAKDGDVYRRLYEEVQAAPFNRKHTPPGYTELLQPKLSRGNFGVSKL</sequence>
<dbReference type="Pfam" id="PF14749">
    <property type="entry name" value="Acyl-CoA_ox_N"/>
    <property type="match status" value="1"/>
</dbReference>
<comment type="similarity">
    <text evidence="3 10">Belongs to the acyl-CoA oxidase family.</text>
</comment>
<keyword evidence="6" id="KW-0276">Fatty acid metabolism</keyword>
<dbReference type="InterPro" id="IPR046373">
    <property type="entry name" value="Acyl-CoA_Oxase/DH_mid-dom_sf"/>
</dbReference>
<dbReference type="InterPro" id="IPR002655">
    <property type="entry name" value="Acyl-CoA_oxidase_C"/>
</dbReference>
<keyword evidence="9" id="KW-0576">Peroxisome</keyword>
<dbReference type="GO" id="GO:0005504">
    <property type="term" value="F:fatty acid binding"/>
    <property type="evidence" value="ECO:0007669"/>
    <property type="project" value="TreeGrafter"/>
</dbReference>
<dbReference type="InterPro" id="IPR006091">
    <property type="entry name" value="Acyl-CoA_Oxase/DH_mid-dom"/>
</dbReference>
<dbReference type="InterPro" id="IPR037069">
    <property type="entry name" value="AcylCoA_DH/ox_N_sf"/>
</dbReference>
<evidence type="ECO:0000259" key="15">
    <source>
        <dbReference type="Pfam" id="PF14749"/>
    </source>
</evidence>
<evidence type="ECO:0000259" key="13">
    <source>
        <dbReference type="Pfam" id="PF01756"/>
    </source>
</evidence>
<dbReference type="GO" id="GO:0005777">
    <property type="term" value="C:peroxisome"/>
    <property type="evidence" value="ECO:0007669"/>
    <property type="project" value="UniProtKB-SubCell"/>
</dbReference>
<dbReference type="SUPFAM" id="SSF47203">
    <property type="entry name" value="Acyl-CoA dehydrogenase C-terminal domain-like"/>
    <property type="match status" value="2"/>
</dbReference>
<dbReference type="Gene3D" id="2.40.110.10">
    <property type="entry name" value="Butyryl-CoA Dehydrogenase, subunit A, domain 2"/>
    <property type="match status" value="1"/>
</dbReference>
<reference evidence="17" key="1">
    <citation type="submission" date="2021-01" db="EMBL/GenBank/DDBJ databases">
        <authorList>
            <person name="Corre E."/>
            <person name="Pelletier E."/>
            <person name="Niang G."/>
            <person name="Scheremetjew M."/>
            <person name="Finn R."/>
            <person name="Kale V."/>
            <person name="Holt S."/>
            <person name="Cochrane G."/>
            <person name="Meng A."/>
            <person name="Brown T."/>
            <person name="Cohen L."/>
        </authorList>
    </citation>
    <scope>NUCLEOTIDE SEQUENCE</scope>
    <source>
        <strain evidence="17">Clade-A-BCC118000</strain>
    </source>
</reference>
<keyword evidence="4 10" id="KW-0285">Flavoprotein</keyword>
<evidence type="ECO:0000256" key="3">
    <source>
        <dbReference type="ARBA" id="ARBA00006288"/>
    </source>
</evidence>
<evidence type="ECO:0000256" key="2">
    <source>
        <dbReference type="ARBA" id="ARBA00004275"/>
    </source>
</evidence>
<dbReference type="GO" id="GO:0003997">
    <property type="term" value="F:acyl-CoA oxidase activity"/>
    <property type="evidence" value="ECO:0007669"/>
    <property type="project" value="InterPro"/>
</dbReference>
<dbReference type="EMBL" id="HBDX01002239">
    <property type="protein sequence ID" value="CAD8221196.1"/>
    <property type="molecule type" value="Transcribed_RNA"/>
</dbReference>
<dbReference type="Gene3D" id="1.10.540.10">
    <property type="entry name" value="Acyl-CoA dehydrogenase/oxidase, N-terminal domain"/>
    <property type="match status" value="1"/>
</dbReference>
<evidence type="ECO:0000256" key="5">
    <source>
        <dbReference type="ARBA" id="ARBA00022827"/>
    </source>
</evidence>
<feature type="binding site" evidence="12">
    <location>
        <position position="212"/>
    </location>
    <ligand>
        <name>FAD</name>
        <dbReference type="ChEBI" id="CHEBI:57692"/>
    </ligand>
</feature>
<dbReference type="FunFam" id="1.20.140.10:FF:000005">
    <property type="entry name" value="Acyl-coenzyme A oxidase"/>
    <property type="match status" value="1"/>
</dbReference>
<dbReference type="GO" id="GO:0055088">
    <property type="term" value="P:lipid homeostasis"/>
    <property type="evidence" value="ECO:0007669"/>
    <property type="project" value="TreeGrafter"/>
</dbReference>
<protein>
    <recommendedName>
        <fullName evidence="10">Acyl-coenzyme A oxidase</fullName>
    </recommendedName>
</protein>
<comment type="cofactor">
    <cofactor evidence="1">
        <name>FAD</name>
        <dbReference type="ChEBI" id="CHEBI:57692"/>
    </cofactor>
</comment>
<dbReference type="InterPro" id="IPR029320">
    <property type="entry name" value="Acyl-CoA_ox_N"/>
</dbReference>
<evidence type="ECO:0000313" key="17">
    <source>
        <dbReference type="EMBL" id="CAD8221196.1"/>
    </source>
</evidence>
<feature type="domain" description="Acyl-CoA oxidase C-alpha1" evidence="16">
    <location>
        <begin position="309"/>
        <end position="472"/>
    </location>
</feature>
<keyword evidence="7" id="KW-0560">Oxidoreductase</keyword>
<keyword evidence="5 10" id="KW-0274">FAD</keyword>
<dbReference type="FunFam" id="1.10.540.10:FF:000015">
    <property type="entry name" value="Acyl-coenzyme A oxidase"/>
    <property type="match status" value="1"/>
</dbReference>
<proteinExistence type="inferred from homology"/>
<feature type="domain" description="Acyl-CoA oxidase C-terminal" evidence="13">
    <location>
        <begin position="510"/>
        <end position="685"/>
    </location>
</feature>
<evidence type="ECO:0000259" key="14">
    <source>
        <dbReference type="Pfam" id="PF02770"/>
    </source>
</evidence>
<evidence type="ECO:0000256" key="6">
    <source>
        <dbReference type="ARBA" id="ARBA00022832"/>
    </source>
</evidence>
<evidence type="ECO:0000256" key="1">
    <source>
        <dbReference type="ARBA" id="ARBA00001974"/>
    </source>
</evidence>
<accession>A0A7R9XPV9</accession>
<dbReference type="FunFam" id="2.40.110.10:FF:000003">
    <property type="entry name" value="Acyl-coenzyme A oxidase"/>
    <property type="match status" value="1"/>
</dbReference>
<dbReference type="InterPro" id="IPR012258">
    <property type="entry name" value="Acyl-CoA_oxidase"/>
</dbReference>
<evidence type="ECO:0000256" key="9">
    <source>
        <dbReference type="ARBA" id="ARBA00023140"/>
    </source>
</evidence>
<dbReference type="PANTHER" id="PTHR10909">
    <property type="entry name" value="ELECTRON TRANSPORT OXIDOREDUCTASE"/>
    <property type="match status" value="1"/>
</dbReference>
<evidence type="ECO:0000256" key="7">
    <source>
        <dbReference type="ARBA" id="ARBA00023002"/>
    </source>
</evidence>
<feature type="active site" description="Proton acceptor" evidence="11">
    <location>
        <position position="457"/>
    </location>
</feature>
<dbReference type="AlphaFoldDB" id="A0A7R9XPV9"/>
<dbReference type="PANTHER" id="PTHR10909:SF250">
    <property type="entry name" value="PEROXISOMAL ACYL-COENZYME A OXIDASE 1"/>
    <property type="match status" value="1"/>
</dbReference>
<dbReference type="InterPro" id="IPR036250">
    <property type="entry name" value="AcylCo_DH-like_C"/>
</dbReference>
<dbReference type="SUPFAM" id="SSF56645">
    <property type="entry name" value="Acyl-CoA dehydrogenase NM domain-like"/>
    <property type="match status" value="1"/>
</dbReference>
<gene>
    <name evidence="17" type="ORF">OLUC0939_LOCUS1916</name>
</gene>
<dbReference type="FunFam" id="1.20.140.10:FF:000013">
    <property type="entry name" value="Acyl-coenzyme A oxidase"/>
    <property type="match status" value="1"/>
</dbReference>
<evidence type="ECO:0000256" key="12">
    <source>
        <dbReference type="PIRSR" id="PIRSR000168-2"/>
    </source>
</evidence>
<evidence type="ECO:0000256" key="11">
    <source>
        <dbReference type="PIRSR" id="PIRSR000168-1"/>
    </source>
</evidence>
<dbReference type="Gene3D" id="1.20.140.10">
    <property type="entry name" value="Butyryl-CoA Dehydrogenase, subunit A, domain 3"/>
    <property type="match status" value="2"/>
</dbReference>
<evidence type="ECO:0000256" key="4">
    <source>
        <dbReference type="ARBA" id="ARBA00022630"/>
    </source>
</evidence>
<dbReference type="Pfam" id="PF02770">
    <property type="entry name" value="Acyl-CoA_dh_M"/>
    <property type="match status" value="1"/>
</dbReference>
<dbReference type="Pfam" id="PF01756">
    <property type="entry name" value="ACOX"/>
    <property type="match status" value="1"/>
</dbReference>
<organism evidence="17">
    <name type="scientific">Ostreococcus sp. 'lucimarinus'</name>
    <dbReference type="NCBI Taxonomy" id="242159"/>
    <lineage>
        <taxon>Eukaryota</taxon>
        <taxon>Viridiplantae</taxon>
        <taxon>Chlorophyta</taxon>
        <taxon>Mamiellophyceae</taxon>
        <taxon>Mamiellales</taxon>
        <taxon>Bathycoccaceae</taxon>
        <taxon>Ostreococcus</taxon>
    </lineage>
</organism>
<name>A0A7R9XPV9_9CHLO</name>
<dbReference type="GO" id="GO:0033540">
    <property type="term" value="P:fatty acid beta-oxidation using acyl-CoA oxidase"/>
    <property type="evidence" value="ECO:0007669"/>
    <property type="project" value="TreeGrafter"/>
</dbReference>
<dbReference type="GO" id="GO:0071949">
    <property type="term" value="F:FAD binding"/>
    <property type="evidence" value="ECO:0007669"/>
    <property type="project" value="InterPro"/>
</dbReference>
<evidence type="ECO:0000259" key="16">
    <source>
        <dbReference type="Pfam" id="PF22924"/>
    </source>
</evidence>
<feature type="domain" description="Acyl-coenzyme A oxidase N-terminal" evidence="15">
    <location>
        <begin position="50"/>
        <end position="166"/>
    </location>
</feature>